<accession>A0A1I0F0R8</accession>
<organism evidence="3 4">
    <name type="scientific">Thomasclavelia cocleata</name>
    <dbReference type="NCBI Taxonomy" id="69824"/>
    <lineage>
        <taxon>Bacteria</taxon>
        <taxon>Bacillati</taxon>
        <taxon>Bacillota</taxon>
        <taxon>Erysipelotrichia</taxon>
        <taxon>Erysipelotrichales</taxon>
        <taxon>Coprobacillaceae</taxon>
        <taxon>Thomasclavelia</taxon>
    </lineage>
</organism>
<evidence type="ECO:0000313" key="4">
    <source>
        <dbReference type="Proteomes" id="UP000198558"/>
    </source>
</evidence>
<dbReference type="PIRSF" id="PIRSF004749">
    <property type="entry name" value="Pep_def"/>
    <property type="match status" value="1"/>
</dbReference>
<dbReference type="OrthoDB" id="9784988at2"/>
<dbReference type="Proteomes" id="UP000490821">
    <property type="component" value="Unassembled WGS sequence"/>
</dbReference>
<dbReference type="RefSeq" id="WP_092353968.1">
    <property type="nucleotide sequence ID" value="NZ_BLMI01000031.1"/>
</dbReference>
<dbReference type="InterPro" id="IPR023635">
    <property type="entry name" value="Peptide_deformylase"/>
</dbReference>
<dbReference type="Gene3D" id="3.90.45.10">
    <property type="entry name" value="Peptide deformylase"/>
    <property type="match status" value="1"/>
</dbReference>
<dbReference type="EMBL" id="FOIN01000015">
    <property type="protein sequence ID" value="SET51220.1"/>
    <property type="molecule type" value="Genomic_DNA"/>
</dbReference>
<reference evidence="4" key="2">
    <citation type="submission" date="2016-10" db="EMBL/GenBank/DDBJ databases">
        <authorList>
            <person name="Varghese N."/>
            <person name="Submissions S."/>
        </authorList>
    </citation>
    <scope>NUCLEOTIDE SEQUENCE [LARGE SCALE GENOMIC DNA]</scope>
    <source>
        <strain evidence="4">DSM 1551</strain>
    </source>
</reference>
<dbReference type="CDD" id="cd00487">
    <property type="entry name" value="Pep_deformylase"/>
    <property type="match status" value="1"/>
</dbReference>
<evidence type="ECO:0000313" key="3">
    <source>
        <dbReference type="EMBL" id="SET51220.1"/>
    </source>
</evidence>
<evidence type="ECO:0000256" key="1">
    <source>
        <dbReference type="ARBA" id="ARBA00010759"/>
    </source>
</evidence>
<dbReference type="NCBIfam" id="NF006670">
    <property type="entry name" value="PRK09218.1"/>
    <property type="match status" value="1"/>
</dbReference>
<name>A0A1I0F0R8_9FIRM</name>
<dbReference type="GO" id="GO:0042586">
    <property type="term" value="F:peptide deformylase activity"/>
    <property type="evidence" value="ECO:0007669"/>
    <property type="project" value="UniProtKB-EC"/>
</dbReference>
<dbReference type="PANTHER" id="PTHR10458:SF22">
    <property type="entry name" value="PEPTIDE DEFORMYLASE"/>
    <property type="match status" value="1"/>
</dbReference>
<evidence type="ECO:0000313" key="2">
    <source>
        <dbReference type="EMBL" id="GFI40276.1"/>
    </source>
</evidence>
<protein>
    <submittedName>
        <fullName evidence="3">Peptide deformylase</fullName>
        <ecNumber evidence="2">3.5.1.88</ecNumber>
    </submittedName>
</protein>
<evidence type="ECO:0000313" key="5">
    <source>
        <dbReference type="Proteomes" id="UP000490821"/>
    </source>
</evidence>
<dbReference type="InterPro" id="IPR036821">
    <property type="entry name" value="Peptide_deformylase_sf"/>
</dbReference>
<dbReference type="Pfam" id="PF01327">
    <property type="entry name" value="Pep_deformylase"/>
    <property type="match status" value="1"/>
</dbReference>
<sequence length="137" mass="15689">MIREIVTDQFILSQKSILATKDDLSIVQDLLDTIKAHETHCVGMAANMIGVNKKIIVINDNGRYLVMINPEIIRIMGQSYETEEGCLSHSGTRKTKRYEKIKVAFYDENFKKKIKTFNSYSAQIIQHEIDHCNGILI</sequence>
<dbReference type="Proteomes" id="UP000198558">
    <property type="component" value="Unassembled WGS sequence"/>
</dbReference>
<dbReference type="GeneID" id="78288454"/>
<dbReference type="EC" id="3.5.1.88" evidence="2"/>
<reference evidence="3" key="1">
    <citation type="submission" date="2016-10" db="EMBL/GenBank/DDBJ databases">
        <authorList>
            <person name="de Groot N.N."/>
        </authorList>
    </citation>
    <scope>NUCLEOTIDE SEQUENCE [LARGE SCALE GENOMIC DNA]</scope>
    <source>
        <strain evidence="3">DSM 1551</strain>
    </source>
</reference>
<dbReference type="AlphaFoldDB" id="A0A1I0F0R8"/>
<gene>
    <name evidence="2" type="primary">def</name>
    <name evidence="2" type="ORF">IMSAGC017_00308</name>
    <name evidence="3" type="ORF">SAMN04489758_11557</name>
</gene>
<reference evidence="2 5" key="3">
    <citation type="journal article" date="2020" name="Microbiome">
        <title>Single-cell genomics of uncultured bacteria reveals dietary fiber responders in the mouse gut microbiota.</title>
        <authorList>
            <person name="Chijiiwa R."/>
            <person name="Hosokawa M."/>
            <person name="Kogawa M."/>
            <person name="Nishikawa Y."/>
            <person name="Ide K."/>
            <person name="Sakanashi C."/>
            <person name="Takahashi K."/>
            <person name="Takeyama H."/>
        </authorList>
    </citation>
    <scope>NUCLEOTIDE SEQUENCE [LARGE SCALE GENOMIC DNA]</scope>
    <source>
        <strain evidence="2">IMSAGC_017</strain>
    </source>
</reference>
<keyword evidence="2" id="KW-0378">Hydrolase</keyword>
<dbReference type="EMBL" id="BLMI01000031">
    <property type="protein sequence ID" value="GFI40276.1"/>
    <property type="molecule type" value="Genomic_DNA"/>
</dbReference>
<comment type="similarity">
    <text evidence="1">Belongs to the polypeptide deformylase family.</text>
</comment>
<dbReference type="PANTHER" id="PTHR10458">
    <property type="entry name" value="PEPTIDE DEFORMYLASE"/>
    <property type="match status" value="1"/>
</dbReference>
<dbReference type="PRINTS" id="PR01576">
    <property type="entry name" value="PDEFORMYLASE"/>
</dbReference>
<dbReference type="SUPFAM" id="SSF56420">
    <property type="entry name" value="Peptide deformylase"/>
    <property type="match status" value="1"/>
</dbReference>
<keyword evidence="4" id="KW-1185">Reference proteome</keyword>
<proteinExistence type="inferred from homology"/>